<dbReference type="EMBL" id="CH476638">
    <property type="protein sequence ID" value="EDN95596.1"/>
    <property type="molecule type" value="Genomic_DNA"/>
</dbReference>
<dbReference type="GeneID" id="5483612"/>
<gene>
    <name evidence="1" type="ORF">SS1G_11474</name>
</gene>
<proteinExistence type="predicted"/>
<dbReference type="KEGG" id="ssl:SS1G_11474"/>
<sequence length="85" mass="9557">MISTLYSTEHGCTRLLLLILEHGEYGLHGSGSQRASGAAFKFISPLRQVGTNDVLDSPPRITFSLLQAEHFIFMDFPRIGPWFYV</sequence>
<dbReference type="Proteomes" id="UP000001312">
    <property type="component" value="Unassembled WGS sequence"/>
</dbReference>
<name>A7F1K4_SCLS1</name>
<organism evidence="1 2">
    <name type="scientific">Sclerotinia sclerotiorum (strain ATCC 18683 / 1980 / Ss-1)</name>
    <name type="common">White mold</name>
    <name type="synonym">Whetzelinia sclerotiorum</name>
    <dbReference type="NCBI Taxonomy" id="665079"/>
    <lineage>
        <taxon>Eukaryota</taxon>
        <taxon>Fungi</taxon>
        <taxon>Dikarya</taxon>
        <taxon>Ascomycota</taxon>
        <taxon>Pezizomycotina</taxon>
        <taxon>Leotiomycetes</taxon>
        <taxon>Helotiales</taxon>
        <taxon>Sclerotiniaceae</taxon>
        <taxon>Sclerotinia</taxon>
    </lineage>
</organism>
<accession>A7F1K4</accession>
<evidence type="ECO:0000313" key="2">
    <source>
        <dbReference type="Proteomes" id="UP000001312"/>
    </source>
</evidence>
<reference evidence="2" key="1">
    <citation type="journal article" date="2011" name="PLoS Genet.">
        <title>Genomic analysis of the necrotrophic fungal pathogens Sclerotinia sclerotiorum and Botrytis cinerea.</title>
        <authorList>
            <person name="Amselem J."/>
            <person name="Cuomo C.A."/>
            <person name="van Kan J.A."/>
            <person name="Viaud M."/>
            <person name="Benito E.P."/>
            <person name="Couloux A."/>
            <person name="Coutinho P.M."/>
            <person name="de Vries R.P."/>
            <person name="Dyer P.S."/>
            <person name="Fillinger S."/>
            <person name="Fournier E."/>
            <person name="Gout L."/>
            <person name="Hahn M."/>
            <person name="Kohn L."/>
            <person name="Lapalu N."/>
            <person name="Plummer K.M."/>
            <person name="Pradier J.M."/>
            <person name="Quevillon E."/>
            <person name="Sharon A."/>
            <person name="Simon A."/>
            <person name="ten Have A."/>
            <person name="Tudzynski B."/>
            <person name="Tudzynski P."/>
            <person name="Wincker P."/>
            <person name="Andrew M."/>
            <person name="Anthouard V."/>
            <person name="Beever R.E."/>
            <person name="Beffa R."/>
            <person name="Benoit I."/>
            <person name="Bouzid O."/>
            <person name="Brault B."/>
            <person name="Chen Z."/>
            <person name="Choquer M."/>
            <person name="Collemare J."/>
            <person name="Cotton P."/>
            <person name="Danchin E.G."/>
            <person name="Da Silva C."/>
            <person name="Gautier A."/>
            <person name="Giraud C."/>
            <person name="Giraud T."/>
            <person name="Gonzalez C."/>
            <person name="Grossetete S."/>
            <person name="Guldener U."/>
            <person name="Henrissat B."/>
            <person name="Howlett B.J."/>
            <person name="Kodira C."/>
            <person name="Kretschmer M."/>
            <person name="Lappartient A."/>
            <person name="Leroch M."/>
            <person name="Levis C."/>
            <person name="Mauceli E."/>
            <person name="Neuveglise C."/>
            <person name="Oeser B."/>
            <person name="Pearson M."/>
            <person name="Poulain J."/>
            <person name="Poussereau N."/>
            <person name="Quesneville H."/>
            <person name="Rascle C."/>
            <person name="Schumacher J."/>
            <person name="Segurens B."/>
            <person name="Sexton A."/>
            <person name="Silva E."/>
            <person name="Sirven C."/>
            <person name="Soanes D.M."/>
            <person name="Talbot N.J."/>
            <person name="Templeton M."/>
            <person name="Yandava C."/>
            <person name="Yarden O."/>
            <person name="Zeng Q."/>
            <person name="Rollins J.A."/>
            <person name="Lebrun M.H."/>
            <person name="Dickman M."/>
        </authorList>
    </citation>
    <scope>NUCLEOTIDE SEQUENCE [LARGE SCALE GENOMIC DNA]</scope>
    <source>
        <strain evidence="2">ATCC 18683 / 1980 / Ss-1</strain>
    </source>
</reference>
<dbReference type="RefSeq" id="XP_001587482.1">
    <property type="nucleotide sequence ID" value="XM_001587432.1"/>
</dbReference>
<protein>
    <submittedName>
        <fullName evidence="1">Uncharacterized protein</fullName>
    </submittedName>
</protein>
<evidence type="ECO:0000313" key="1">
    <source>
        <dbReference type="EMBL" id="EDN95596.1"/>
    </source>
</evidence>
<dbReference type="InParanoid" id="A7F1K4"/>
<dbReference type="AlphaFoldDB" id="A7F1K4"/>
<keyword evidence="2" id="KW-1185">Reference proteome</keyword>